<dbReference type="SUPFAM" id="SSF55874">
    <property type="entry name" value="ATPase domain of HSP90 chaperone/DNA topoisomerase II/histidine kinase"/>
    <property type="match status" value="1"/>
</dbReference>
<reference evidence="1 2" key="1">
    <citation type="journal article" date="2016" name="J. Microbiol.">
        <title>Dankookia rubra gen. nov., sp. nov., an alphaproteobacterium isolated from sediment of a shallow stream.</title>
        <authorList>
            <person name="Kim W.H."/>
            <person name="Kim D.H."/>
            <person name="Kang K."/>
            <person name="Ahn T.Y."/>
        </authorList>
    </citation>
    <scope>NUCLEOTIDE SEQUENCE [LARGE SCALE GENOMIC DNA]</scope>
    <source>
        <strain evidence="1 2">JCM30602</strain>
    </source>
</reference>
<dbReference type="OrthoDB" id="2041081at2"/>
<dbReference type="RefSeq" id="WP_133289973.1">
    <property type="nucleotide sequence ID" value="NZ_SMSJ01000024.1"/>
</dbReference>
<dbReference type="AlphaFoldDB" id="A0A4R5QEE9"/>
<evidence type="ECO:0008006" key="3">
    <source>
        <dbReference type="Google" id="ProtNLM"/>
    </source>
</evidence>
<dbReference type="EMBL" id="SMSJ01000024">
    <property type="protein sequence ID" value="TDH61233.1"/>
    <property type="molecule type" value="Genomic_DNA"/>
</dbReference>
<comment type="caution">
    <text evidence="1">The sequence shown here is derived from an EMBL/GenBank/DDBJ whole genome shotgun (WGS) entry which is preliminary data.</text>
</comment>
<dbReference type="InterPro" id="IPR036890">
    <property type="entry name" value="HATPase_C_sf"/>
</dbReference>
<keyword evidence="2" id="KW-1185">Reference proteome</keyword>
<proteinExistence type="predicted"/>
<sequence>MDTLEARVEPDFEFDLAGRVRNLSLPASPVNALIPLFEAVSNGLHAVEARWNDETITAGVIEIEVHRREDGEAGSVQGFTVRDNGIGLNEANWRSFRTSDSDFKVARGGKGVGRLAWLKAFSNCEVVSRFGEPGATMRRTFSFALRKGKNPIHAHKLLREETTEECGTTVRLHPFQLNFEAHCPKRTATLAAKLVGHFLTYFAVGKVPRMTLIDGTEVIDLGRYYSDNQQRSEIDIIEVKLDPGSDPMEFQVYHVLLRKQLKFLEAGLHWIFFAGNERVAEQDAIDGQLGLRYVGEEEDCVYVGLVTGTYLDGHVNQERTSFSFGRERMAEIHKAAVVSAKAFLGQYINRIRDQQMSAADNIIRNNPQFLQFRETLPEFVAAHLPLNAQSEEEIFLVFSRQKLRAKRRLDGQLSTLKRDGPDGIDESVEKITKALNDEKKSSLAEYVVRRKAILELLDSSLAFADPEKRKHYREEVIHELIVPLRTNSEDLDYNQHNLWILDDRLAFYTFFRSDKPFRTFTSGVSGKEPDLAIIFDQSLAFRREGQDEPVVIIEFKRPGRDNYDGNSNPVTQVLEYVDLFRAGKAVQDKNGKQVKAINEATRFVCFVIADFTDSLLRVLRYSPANHRTADGQGFFGVSTEHNASIEVLPYEKILHDARIRNEAFFKHLGLD</sequence>
<name>A0A4R5QEE9_9PROT</name>
<dbReference type="Proteomes" id="UP000295096">
    <property type="component" value="Unassembled WGS sequence"/>
</dbReference>
<evidence type="ECO:0000313" key="1">
    <source>
        <dbReference type="EMBL" id="TDH61233.1"/>
    </source>
</evidence>
<evidence type="ECO:0000313" key="2">
    <source>
        <dbReference type="Proteomes" id="UP000295096"/>
    </source>
</evidence>
<dbReference type="Gene3D" id="3.30.565.10">
    <property type="entry name" value="Histidine kinase-like ATPase, C-terminal domain"/>
    <property type="match status" value="1"/>
</dbReference>
<accession>A0A4R5QEE9</accession>
<gene>
    <name evidence="1" type="ORF">E2C06_17840</name>
</gene>
<organism evidence="1 2">
    <name type="scientific">Dankookia rubra</name>
    <dbReference type="NCBI Taxonomy" id="1442381"/>
    <lineage>
        <taxon>Bacteria</taxon>
        <taxon>Pseudomonadati</taxon>
        <taxon>Pseudomonadota</taxon>
        <taxon>Alphaproteobacteria</taxon>
        <taxon>Acetobacterales</taxon>
        <taxon>Roseomonadaceae</taxon>
        <taxon>Dankookia</taxon>
    </lineage>
</organism>
<protein>
    <recommendedName>
        <fullName evidence="3">ATP-binding protein</fullName>
    </recommendedName>
</protein>